<dbReference type="EMBL" id="SMTF01000003">
    <property type="protein sequence ID" value="TDK26017.1"/>
    <property type="molecule type" value="Genomic_DNA"/>
</dbReference>
<dbReference type="InterPro" id="IPR002938">
    <property type="entry name" value="FAD-bd"/>
</dbReference>
<dbReference type="PANTHER" id="PTHR43476">
    <property type="entry name" value="3-(3-HYDROXY-PHENYL)PROPIONATE/3-HYDROXYCINNAMIC ACID HYDROXYLASE"/>
    <property type="match status" value="1"/>
</dbReference>
<sequence>MTRKRIAIVGYGTAGQATAVLLSRDGHHVEVFERVATPGPVGAGFLLQPTGLQALWRMGLLDGVLKHGAVVERLFGDVPCGRAVMDMRYATLDARLAGLGMQRGALFSILADAWDGHAAVQADTAIADVLDDGRTLLDQRGSRHGPFDLVVLADGAASSLRGVVARPSLDAPYPWGALWCLLPRAHWPHMHELRQRYVAARKMIGLLPVGTCPGDDQRKLSFFWSLPVASFERWQADGVETWKQEVAALWPEAAALLSGIESPMHLARARYRDTVMRDWHRGRVVLVGDAAHAMSPQLGQGVNMALLDALALADALRGGAALADALAHYQRERRRHLRIYHVWSRWLTPMFQSDRELVARLRDVALLPAGKLPVGRAHMLRVLSGTQRGLFGQVALDPRFVDELGARVHGMARVSHGQSVPDA</sequence>
<dbReference type="SUPFAM" id="SSF51905">
    <property type="entry name" value="FAD/NAD(P)-binding domain"/>
    <property type="match status" value="1"/>
</dbReference>
<dbReference type="PANTHER" id="PTHR43476:SF4">
    <property type="entry name" value="BLR0106 PROTEIN"/>
    <property type="match status" value="1"/>
</dbReference>
<dbReference type="Gene3D" id="3.30.9.10">
    <property type="entry name" value="D-Amino Acid Oxidase, subunit A, domain 2"/>
    <property type="match status" value="1"/>
</dbReference>
<accession>A0A4R5TXS8</accession>
<evidence type="ECO:0000313" key="4">
    <source>
        <dbReference type="EMBL" id="TDK26017.1"/>
    </source>
</evidence>
<gene>
    <name evidence="4" type="ORF">E2F46_05290</name>
</gene>
<feature type="domain" description="FAD-binding" evidence="3">
    <location>
        <begin position="6"/>
        <end position="336"/>
    </location>
</feature>
<keyword evidence="1" id="KW-0560">Oxidoreductase</keyword>
<dbReference type="AlphaFoldDB" id="A0A4R5TXS8"/>
<evidence type="ECO:0000256" key="1">
    <source>
        <dbReference type="ARBA" id="ARBA00023002"/>
    </source>
</evidence>
<reference evidence="4 5" key="1">
    <citation type="submission" date="2019-03" db="EMBL/GenBank/DDBJ databases">
        <title>Luteimonas zhaokaii sp.nov., isolated from the rectal contents of Plateau pika in Yushu, Qinghai Province, China.</title>
        <authorList>
            <person name="Zhang G."/>
        </authorList>
    </citation>
    <scope>NUCLEOTIDE SEQUENCE [LARGE SCALE GENOMIC DNA]</scope>
    <source>
        <strain evidence="4 5">B9</strain>
    </source>
</reference>
<dbReference type="OrthoDB" id="8672648at2"/>
<keyword evidence="4" id="KW-0503">Monooxygenase</keyword>
<organism evidence="4 5">
    <name type="scientific">Luteimonas aestuarii</name>
    <dbReference type="NCBI Taxonomy" id="453837"/>
    <lineage>
        <taxon>Bacteria</taxon>
        <taxon>Pseudomonadati</taxon>
        <taxon>Pseudomonadota</taxon>
        <taxon>Gammaproteobacteria</taxon>
        <taxon>Lysobacterales</taxon>
        <taxon>Lysobacteraceae</taxon>
        <taxon>Luteimonas</taxon>
    </lineage>
</organism>
<dbReference type="Pfam" id="PF01494">
    <property type="entry name" value="FAD_binding_3"/>
    <property type="match status" value="1"/>
</dbReference>
<keyword evidence="5" id="KW-1185">Reference proteome</keyword>
<dbReference type="RefSeq" id="WP_133321049.1">
    <property type="nucleotide sequence ID" value="NZ_SMTF01000003.1"/>
</dbReference>
<dbReference type="PRINTS" id="PR00420">
    <property type="entry name" value="RNGMNOXGNASE"/>
</dbReference>
<name>A0A4R5TXS8_9GAMM</name>
<dbReference type="Proteomes" id="UP000294796">
    <property type="component" value="Unassembled WGS sequence"/>
</dbReference>
<dbReference type="GO" id="GO:0071949">
    <property type="term" value="F:FAD binding"/>
    <property type="evidence" value="ECO:0007669"/>
    <property type="project" value="InterPro"/>
</dbReference>
<dbReference type="GO" id="GO:0004497">
    <property type="term" value="F:monooxygenase activity"/>
    <property type="evidence" value="ECO:0007669"/>
    <property type="project" value="UniProtKB-KW"/>
</dbReference>
<evidence type="ECO:0000313" key="5">
    <source>
        <dbReference type="Proteomes" id="UP000294796"/>
    </source>
</evidence>
<keyword evidence="2" id="KW-0520">NAD</keyword>
<dbReference type="InterPro" id="IPR050631">
    <property type="entry name" value="PheA/TfdB_FAD_monoxygenase"/>
</dbReference>
<dbReference type="Gene3D" id="3.50.50.60">
    <property type="entry name" value="FAD/NAD(P)-binding domain"/>
    <property type="match status" value="1"/>
</dbReference>
<evidence type="ECO:0000256" key="2">
    <source>
        <dbReference type="ARBA" id="ARBA00023027"/>
    </source>
</evidence>
<dbReference type="InterPro" id="IPR036188">
    <property type="entry name" value="FAD/NAD-bd_sf"/>
</dbReference>
<proteinExistence type="predicted"/>
<protein>
    <submittedName>
        <fullName evidence="4">FAD-dependent monooxygenase</fullName>
    </submittedName>
</protein>
<comment type="caution">
    <text evidence="4">The sequence shown here is derived from an EMBL/GenBank/DDBJ whole genome shotgun (WGS) entry which is preliminary data.</text>
</comment>
<evidence type="ECO:0000259" key="3">
    <source>
        <dbReference type="Pfam" id="PF01494"/>
    </source>
</evidence>